<evidence type="ECO:0000259" key="2">
    <source>
        <dbReference type="Pfam" id="PF01301"/>
    </source>
</evidence>
<feature type="region of interest" description="Disordered" evidence="1">
    <location>
        <begin position="58"/>
        <end position="89"/>
    </location>
</feature>
<name>A0ABP6F390_9ACTN</name>
<dbReference type="InterPro" id="IPR031330">
    <property type="entry name" value="Gly_Hdrlase_35_cat"/>
</dbReference>
<dbReference type="Gene3D" id="3.20.20.80">
    <property type="entry name" value="Glycosidases"/>
    <property type="match status" value="1"/>
</dbReference>
<feature type="domain" description="Glycoside hydrolase 35 catalytic" evidence="2">
    <location>
        <begin position="11"/>
        <end position="47"/>
    </location>
</feature>
<proteinExistence type="predicted"/>
<dbReference type="EMBL" id="BAAATE010000021">
    <property type="protein sequence ID" value="GAA2680131.1"/>
    <property type="molecule type" value="Genomic_DNA"/>
</dbReference>
<gene>
    <name evidence="3" type="ORF">GCM10010412_064150</name>
</gene>
<organism evidence="3 4">
    <name type="scientific">Nonomuraea recticatena</name>
    <dbReference type="NCBI Taxonomy" id="46178"/>
    <lineage>
        <taxon>Bacteria</taxon>
        <taxon>Bacillati</taxon>
        <taxon>Actinomycetota</taxon>
        <taxon>Actinomycetes</taxon>
        <taxon>Streptosporangiales</taxon>
        <taxon>Streptosporangiaceae</taxon>
        <taxon>Nonomuraea</taxon>
    </lineage>
</organism>
<reference evidence="4" key="1">
    <citation type="journal article" date="2019" name="Int. J. Syst. Evol. Microbiol.">
        <title>The Global Catalogue of Microorganisms (GCM) 10K type strain sequencing project: providing services to taxonomists for standard genome sequencing and annotation.</title>
        <authorList>
            <consortium name="The Broad Institute Genomics Platform"/>
            <consortium name="The Broad Institute Genome Sequencing Center for Infectious Disease"/>
            <person name="Wu L."/>
            <person name="Ma J."/>
        </authorList>
    </citation>
    <scope>NUCLEOTIDE SEQUENCE [LARGE SCALE GENOMIC DNA]</scope>
    <source>
        <strain evidence="4">JCM 6835</strain>
    </source>
</reference>
<sequence>MGVFSYDNGSFRLDDAEFRVLSGALHYFRVRPEQWGHRLAMLRTHGAQHRGDVRAVEPARAPPGRLPPDGGTERVPGRGRGRRAAGHRAARTVHLRRVGQRRAALLAHRPPAHRDAYVACVLEGLFRALQVRDVFATPSLRWADPRAHLLDGKAWEAISEDVLASLSLTDPVEAHLDTKLLAWMRRGGRWRAGSRKPGTMPWSGWSPRRTGTPVCRWRSSARLAKARR</sequence>
<evidence type="ECO:0000313" key="3">
    <source>
        <dbReference type="EMBL" id="GAA2680131.1"/>
    </source>
</evidence>
<dbReference type="Proteomes" id="UP001501666">
    <property type="component" value="Unassembled WGS sequence"/>
</dbReference>
<protein>
    <recommendedName>
        <fullName evidence="2">Glycoside hydrolase 35 catalytic domain-containing protein</fullName>
    </recommendedName>
</protein>
<evidence type="ECO:0000313" key="4">
    <source>
        <dbReference type="Proteomes" id="UP001501666"/>
    </source>
</evidence>
<evidence type="ECO:0000256" key="1">
    <source>
        <dbReference type="SAM" id="MobiDB-lite"/>
    </source>
</evidence>
<accession>A0ABP6F390</accession>
<keyword evidence="4" id="KW-1185">Reference proteome</keyword>
<dbReference type="Pfam" id="PF01301">
    <property type="entry name" value="Glyco_hydro_35"/>
    <property type="match status" value="1"/>
</dbReference>
<comment type="caution">
    <text evidence="3">The sequence shown here is derived from an EMBL/GenBank/DDBJ whole genome shotgun (WGS) entry which is preliminary data.</text>
</comment>
<feature type="compositionally biased region" description="Basic residues" evidence="1">
    <location>
        <begin position="77"/>
        <end position="89"/>
    </location>
</feature>